<dbReference type="InParanoid" id="D8U9L2"/>
<name>D8U9L2_VOLCA</name>
<dbReference type="KEGG" id="vcn:VOLCADRAFT_96243"/>
<feature type="region of interest" description="Disordered" evidence="1">
    <location>
        <begin position="1"/>
        <end position="35"/>
    </location>
</feature>
<evidence type="ECO:0000256" key="1">
    <source>
        <dbReference type="SAM" id="MobiDB-lite"/>
    </source>
</evidence>
<dbReference type="Proteomes" id="UP000001058">
    <property type="component" value="Unassembled WGS sequence"/>
</dbReference>
<evidence type="ECO:0000313" key="2">
    <source>
        <dbReference type="EMBL" id="EFJ43664.1"/>
    </source>
</evidence>
<protein>
    <submittedName>
        <fullName evidence="2">Uncharacterized protein</fullName>
    </submittedName>
</protein>
<dbReference type="AlphaFoldDB" id="D8U9L2"/>
<accession>D8U9L2</accession>
<dbReference type="EMBL" id="GL378371">
    <property type="protein sequence ID" value="EFJ43664.1"/>
    <property type="molecule type" value="Genomic_DNA"/>
</dbReference>
<organism evidence="3">
    <name type="scientific">Volvox carteri f. nagariensis</name>
    <dbReference type="NCBI Taxonomy" id="3068"/>
    <lineage>
        <taxon>Eukaryota</taxon>
        <taxon>Viridiplantae</taxon>
        <taxon>Chlorophyta</taxon>
        <taxon>core chlorophytes</taxon>
        <taxon>Chlorophyceae</taxon>
        <taxon>CS clade</taxon>
        <taxon>Chlamydomonadales</taxon>
        <taxon>Volvocaceae</taxon>
        <taxon>Volvox</taxon>
    </lineage>
</organism>
<dbReference type="RefSeq" id="XP_002955364.1">
    <property type="nucleotide sequence ID" value="XM_002955318.1"/>
</dbReference>
<dbReference type="GeneID" id="9616269"/>
<sequence>MWEYYRPTVGAGGRQTYGSKGLGSDRSRPSPSKQRQLVNRNLYACIPRRPHTTFRNGQEAINVSCMQLKYEDLNRPPYFKLSERRAMDDVQQRSHLAREHKAAKWEFLK</sequence>
<proteinExistence type="predicted"/>
<keyword evidence="3" id="KW-1185">Reference proteome</keyword>
<evidence type="ECO:0000313" key="3">
    <source>
        <dbReference type="Proteomes" id="UP000001058"/>
    </source>
</evidence>
<reference evidence="2 3" key="1">
    <citation type="journal article" date="2010" name="Science">
        <title>Genomic analysis of organismal complexity in the multicellular green alga Volvox carteri.</title>
        <authorList>
            <person name="Prochnik S.E."/>
            <person name="Umen J."/>
            <person name="Nedelcu A.M."/>
            <person name="Hallmann A."/>
            <person name="Miller S.M."/>
            <person name="Nishii I."/>
            <person name="Ferris P."/>
            <person name="Kuo A."/>
            <person name="Mitros T."/>
            <person name="Fritz-Laylin L.K."/>
            <person name="Hellsten U."/>
            <person name="Chapman J."/>
            <person name="Simakov O."/>
            <person name="Rensing S.A."/>
            <person name="Terry A."/>
            <person name="Pangilinan J."/>
            <person name="Kapitonov V."/>
            <person name="Jurka J."/>
            <person name="Salamov A."/>
            <person name="Shapiro H."/>
            <person name="Schmutz J."/>
            <person name="Grimwood J."/>
            <person name="Lindquist E."/>
            <person name="Lucas S."/>
            <person name="Grigoriev I.V."/>
            <person name="Schmitt R."/>
            <person name="Kirk D."/>
            <person name="Rokhsar D.S."/>
        </authorList>
    </citation>
    <scope>NUCLEOTIDE SEQUENCE [LARGE SCALE GENOMIC DNA]</scope>
    <source>
        <strain evidence="3">f. Nagariensis / Eve</strain>
    </source>
</reference>
<gene>
    <name evidence="2" type="ORF">VOLCADRAFT_96243</name>
</gene>